<evidence type="ECO:0000313" key="2">
    <source>
        <dbReference type="EMBL" id="MFD0960168.1"/>
    </source>
</evidence>
<dbReference type="RefSeq" id="WP_377564538.1">
    <property type="nucleotide sequence ID" value="NZ_JBHTJZ010000014.1"/>
</dbReference>
<keyword evidence="3" id="KW-1185">Reference proteome</keyword>
<feature type="region of interest" description="Disordered" evidence="1">
    <location>
        <begin position="109"/>
        <end position="128"/>
    </location>
</feature>
<name>A0ABW3HRH6_9BACL</name>
<protein>
    <recommendedName>
        <fullName evidence="4">Tyrosine protein kinase</fullName>
    </recommendedName>
</protein>
<dbReference type="EMBL" id="JBHTJZ010000014">
    <property type="protein sequence ID" value="MFD0960168.1"/>
    <property type="molecule type" value="Genomic_DNA"/>
</dbReference>
<feature type="compositionally biased region" description="Basic residues" evidence="1">
    <location>
        <begin position="199"/>
        <end position="230"/>
    </location>
</feature>
<sequence>MKQQLSPDDGHNRQHRQSRATRPQEAQPGHGSAHRQPPHNRPIHGYHQLMEQYQSIPSSYYPHGHQVQGTSYPPHAWGNNSYSNHSRSASPPAHISSQSEPHLLPAVVPQPSSQLAETPPRPPSGGFSLANLTKMANLTEIKGFVDRMGGLDGILSTVTKMQKVVTGVSQMAPMVKVLFGSFGKKSISQDDENNSGSGTRRRRRRRRNGSTRKKNSTAQRRRRRSGSRRR</sequence>
<evidence type="ECO:0000313" key="3">
    <source>
        <dbReference type="Proteomes" id="UP001596989"/>
    </source>
</evidence>
<evidence type="ECO:0008006" key="4">
    <source>
        <dbReference type="Google" id="ProtNLM"/>
    </source>
</evidence>
<proteinExistence type="predicted"/>
<accession>A0ABW3HRH6</accession>
<feature type="compositionally biased region" description="Basic residues" evidence="1">
    <location>
        <begin position="32"/>
        <end position="44"/>
    </location>
</feature>
<feature type="region of interest" description="Disordered" evidence="1">
    <location>
        <begin position="1"/>
        <end position="98"/>
    </location>
</feature>
<comment type="caution">
    <text evidence="2">The sequence shown here is derived from an EMBL/GenBank/DDBJ whole genome shotgun (WGS) entry which is preliminary data.</text>
</comment>
<feature type="compositionally biased region" description="Polar residues" evidence="1">
    <location>
        <begin position="78"/>
        <end position="98"/>
    </location>
</feature>
<evidence type="ECO:0000256" key="1">
    <source>
        <dbReference type="SAM" id="MobiDB-lite"/>
    </source>
</evidence>
<organism evidence="2 3">
    <name type="scientific">Paenibacillus chungangensis</name>
    <dbReference type="NCBI Taxonomy" id="696535"/>
    <lineage>
        <taxon>Bacteria</taxon>
        <taxon>Bacillati</taxon>
        <taxon>Bacillota</taxon>
        <taxon>Bacilli</taxon>
        <taxon>Bacillales</taxon>
        <taxon>Paenibacillaceae</taxon>
        <taxon>Paenibacillus</taxon>
    </lineage>
</organism>
<dbReference type="Proteomes" id="UP001596989">
    <property type="component" value="Unassembled WGS sequence"/>
</dbReference>
<gene>
    <name evidence="2" type="ORF">ACFQ2I_12280</name>
</gene>
<reference evidence="3" key="1">
    <citation type="journal article" date="2019" name="Int. J. Syst. Evol. Microbiol.">
        <title>The Global Catalogue of Microorganisms (GCM) 10K type strain sequencing project: providing services to taxonomists for standard genome sequencing and annotation.</title>
        <authorList>
            <consortium name="The Broad Institute Genomics Platform"/>
            <consortium name="The Broad Institute Genome Sequencing Center for Infectious Disease"/>
            <person name="Wu L."/>
            <person name="Ma J."/>
        </authorList>
    </citation>
    <scope>NUCLEOTIDE SEQUENCE [LARGE SCALE GENOMIC DNA]</scope>
    <source>
        <strain evidence="3">CCUG 59129</strain>
    </source>
</reference>
<feature type="region of interest" description="Disordered" evidence="1">
    <location>
        <begin position="185"/>
        <end position="230"/>
    </location>
</feature>